<dbReference type="InterPro" id="IPR002028">
    <property type="entry name" value="Trp_synthase_suA"/>
</dbReference>
<dbReference type="InterPro" id="IPR011060">
    <property type="entry name" value="RibuloseP-bd_barrel"/>
</dbReference>
<evidence type="ECO:0000256" key="8">
    <source>
        <dbReference type="HAMAP-Rule" id="MF_00131"/>
    </source>
</evidence>
<feature type="active site" description="Proton acceptor" evidence="8">
    <location>
        <position position="60"/>
    </location>
</feature>
<organism evidence="10 11">
    <name type="scientific">Halomonas cibimaris</name>
    <dbReference type="NCBI Taxonomy" id="657012"/>
    <lineage>
        <taxon>Bacteria</taxon>
        <taxon>Pseudomonadati</taxon>
        <taxon>Pseudomonadota</taxon>
        <taxon>Gammaproteobacteria</taxon>
        <taxon>Oceanospirillales</taxon>
        <taxon>Halomonadaceae</taxon>
        <taxon>Halomonas</taxon>
    </lineage>
</organism>
<dbReference type="InterPro" id="IPR013785">
    <property type="entry name" value="Aldolase_TIM"/>
</dbReference>
<dbReference type="InterPro" id="IPR018204">
    <property type="entry name" value="Trp_synthase_alpha_AS"/>
</dbReference>
<sequence length="278" mass="29232">MNRIDQRFSELKQQGRRALIPFITAGDPAPRYTVTFMHALVEAGADIIELGVPFSDPMADGPVIQKACERALAAGTRLVDLLDMVAEFRRSDTATPVVLMGYLNPVERIGYRAFAEQAARAGVDGVLMVDMPPEEADELAPLLKEQGVAAIFLVAPTTSRERAATICAQGQGYLYYVSLKGVTGSATLNAVDVAEHLAPLRALTTLPLCVGFGIRDGATAAEVAKVADGVIAGSALVSRIADNTATPEAIPDALKAVLGDMRRAMDAATAPASADAPR</sequence>
<dbReference type="HAMAP" id="MF_00131">
    <property type="entry name" value="Trp_synth_alpha"/>
    <property type="match status" value="1"/>
</dbReference>
<dbReference type="Pfam" id="PF00290">
    <property type="entry name" value="Trp_syntA"/>
    <property type="match status" value="1"/>
</dbReference>
<keyword evidence="5 8" id="KW-0057">Aromatic amino acid biosynthesis</keyword>
<dbReference type="NCBIfam" id="TIGR00262">
    <property type="entry name" value="trpA"/>
    <property type="match status" value="1"/>
</dbReference>
<name>A0ABP7LVJ2_9GAMM</name>
<keyword evidence="11" id="KW-1185">Reference proteome</keyword>
<evidence type="ECO:0000313" key="11">
    <source>
        <dbReference type="Proteomes" id="UP001500133"/>
    </source>
</evidence>
<keyword evidence="3 8" id="KW-0028">Amino-acid biosynthesis</keyword>
<evidence type="ECO:0000256" key="3">
    <source>
        <dbReference type="ARBA" id="ARBA00022605"/>
    </source>
</evidence>
<keyword evidence="6 8" id="KW-0456">Lyase</keyword>
<proteinExistence type="inferred from homology"/>
<evidence type="ECO:0000256" key="5">
    <source>
        <dbReference type="ARBA" id="ARBA00023141"/>
    </source>
</evidence>
<dbReference type="PANTHER" id="PTHR43406">
    <property type="entry name" value="TRYPTOPHAN SYNTHASE, ALPHA CHAIN"/>
    <property type="match status" value="1"/>
</dbReference>
<evidence type="ECO:0000256" key="1">
    <source>
        <dbReference type="ARBA" id="ARBA00004733"/>
    </source>
</evidence>
<protein>
    <recommendedName>
        <fullName evidence="8">Tryptophan synthase alpha chain</fullName>
        <ecNumber evidence="8">4.2.1.20</ecNumber>
    </recommendedName>
</protein>
<comment type="pathway">
    <text evidence="1 8">Amino-acid biosynthesis; L-tryptophan biosynthesis; L-tryptophan from chorismate: step 5/5.</text>
</comment>
<evidence type="ECO:0000256" key="7">
    <source>
        <dbReference type="ARBA" id="ARBA00049047"/>
    </source>
</evidence>
<dbReference type="RefSeq" id="WP_344704609.1">
    <property type="nucleotide sequence ID" value="NZ_BAAAZT010000074.1"/>
</dbReference>
<comment type="caution">
    <text evidence="10">The sequence shown here is derived from an EMBL/GenBank/DDBJ whole genome shotgun (WGS) entry which is preliminary data.</text>
</comment>
<comment type="catalytic activity">
    <reaction evidence="7 8">
        <text>(1S,2R)-1-C-(indol-3-yl)glycerol 3-phosphate + L-serine = D-glyceraldehyde 3-phosphate + L-tryptophan + H2O</text>
        <dbReference type="Rhea" id="RHEA:10532"/>
        <dbReference type="ChEBI" id="CHEBI:15377"/>
        <dbReference type="ChEBI" id="CHEBI:33384"/>
        <dbReference type="ChEBI" id="CHEBI:57912"/>
        <dbReference type="ChEBI" id="CHEBI:58866"/>
        <dbReference type="ChEBI" id="CHEBI:59776"/>
        <dbReference type="EC" id="4.2.1.20"/>
    </reaction>
</comment>
<dbReference type="Proteomes" id="UP001500133">
    <property type="component" value="Unassembled WGS sequence"/>
</dbReference>
<evidence type="ECO:0000313" key="10">
    <source>
        <dbReference type="EMBL" id="GAA3908338.1"/>
    </source>
</evidence>
<dbReference type="EC" id="4.2.1.20" evidence="8"/>
<dbReference type="PANTHER" id="PTHR43406:SF1">
    <property type="entry name" value="TRYPTOPHAN SYNTHASE ALPHA CHAIN, CHLOROPLASTIC"/>
    <property type="match status" value="1"/>
</dbReference>
<reference evidence="11" key="1">
    <citation type="journal article" date="2019" name="Int. J. Syst. Evol. Microbiol.">
        <title>The Global Catalogue of Microorganisms (GCM) 10K type strain sequencing project: providing services to taxonomists for standard genome sequencing and annotation.</title>
        <authorList>
            <consortium name="The Broad Institute Genomics Platform"/>
            <consortium name="The Broad Institute Genome Sequencing Center for Infectious Disease"/>
            <person name="Wu L."/>
            <person name="Ma J."/>
        </authorList>
    </citation>
    <scope>NUCLEOTIDE SEQUENCE [LARGE SCALE GENOMIC DNA]</scope>
    <source>
        <strain evidence="11">JCM 16914</strain>
    </source>
</reference>
<evidence type="ECO:0000256" key="4">
    <source>
        <dbReference type="ARBA" id="ARBA00022822"/>
    </source>
</evidence>
<evidence type="ECO:0000256" key="2">
    <source>
        <dbReference type="ARBA" id="ARBA00011270"/>
    </source>
</evidence>
<feature type="active site" description="Proton acceptor" evidence="8">
    <location>
        <position position="49"/>
    </location>
</feature>
<comment type="similarity">
    <text evidence="8 9">Belongs to the TrpA family.</text>
</comment>
<comment type="function">
    <text evidence="8">The alpha subunit is responsible for the aldol cleavage of indoleglycerol phosphate to indole and glyceraldehyde 3-phosphate.</text>
</comment>
<dbReference type="CDD" id="cd04724">
    <property type="entry name" value="Tryptophan_synthase_alpha"/>
    <property type="match status" value="1"/>
</dbReference>
<gene>
    <name evidence="8 10" type="primary">trpA</name>
    <name evidence="10" type="ORF">GCM10022228_18450</name>
</gene>
<keyword evidence="4 8" id="KW-0822">Tryptophan biosynthesis</keyword>
<dbReference type="SUPFAM" id="SSF51366">
    <property type="entry name" value="Ribulose-phoshate binding barrel"/>
    <property type="match status" value="1"/>
</dbReference>
<dbReference type="PROSITE" id="PS00167">
    <property type="entry name" value="TRP_SYNTHASE_ALPHA"/>
    <property type="match status" value="1"/>
</dbReference>
<comment type="subunit">
    <text evidence="2 8">Tetramer of two alpha and two beta chains.</text>
</comment>
<dbReference type="EMBL" id="BAAAZT010000074">
    <property type="protein sequence ID" value="GAA3908338.1"/>
    <property type="molecule type" value="Genomic_DNA"/>
</dbReference>
<evidence type="ECO:0000256" key="9">
    <source>
        <dbReference type="RuleBase" id="RU003662"/>
    </source>
</evidence>
<accession>A0ABP7LVJ2</accession>
<dbReference type="Gene3D" id="3.20.20.70">
    <property type="entry name" value="Aldolase class I"/>
    <property type="match status" value="1"/>
</dbReference>
<evidence type="ECO:0000256" key="6">
    <source>
        <dbReference type="ARBA" id="ARBA00023239"/>
    </source>
</evidence>